<dbReference type="InterPro" id="IPR037387">
    <property type="entry name" value="PTCD3"/>
</dbReference>
<dbReference type="GO" id="GO:0019843">
    <property type="term" value="F:rRNA binding"/>
    <property type="evidence" value="ECO:0007669"/>
    <property type="project" value="InterPro"/>
</dbReference>
<dbReference type="AlphaFoldDB" id="A0A8S1H6Q8"/>
<dbReference type="Proteomes" id="UP000835052">
    <property type="component" value="Unassembled WGS sequence"/>
</dbReference>
<dbReference type="InterPro" id="IPR011990">
    <property type="entry name" value="TPR-like_helical_dom_sf"/>
</dbReference>
<evidence type="ECO:0000256" key="3">
    <source>
        <dbReference type="ARBA" id="ARBA00022946"/>
    </source>
</evidence>
<evidence type="ECO:0000256" key="4">
    <source>
        <dbReference type="ARBA" id="ARBA00023128"/>
    </source>
</evidence>
<sequence length="680" mass="78149">MFRRGHERLFSSLRSLSLEMAKNSHKLNVKPAISKDATDVLKALSETVGVDSTAPHFSFIDDPLTIPSTANAKRTYFMAREMGKRAARELAEEWPTLFAFDRDLPRLDVFRPNKTLDPLQVDPTEANLLLMIEQREVRDAGMLYERMRTEDIPVSEEVQMKLLELVAYYNGHDIPFSEWENWPGMRNFGDDKHGNRESWQNGSVADMIFETLPRNAHSTSIMIAALCKYPSKANLERARNFFKDLEKSKETPKREAFDALISVSSIKEAKMLLELMFAKKVKPTAATWNSLLISASKVEKHSDRTEAFMKILGEMQQCGMQPTLSAFQIICSGFIDRSLSSSFEESDRDTSKNKANNDVYKNQLKLAISWVSEIVGHLEKRYEQNQAIEVFSSNCHLFFVEAIGIAYRASNIDVARRIVSLYESKLNKVKMPSFITEAQFYNRYLQLFVEKCDNINEIETIYRSFVPRHVSVSRTLTKLIIEKLKKQQSWPLLRRLIEDGISSRQMTDFSVSSEFRQLLLRIEYHTLSVSEREEFSSLVQRMVSIWLEFSRFTEDHPVSKRLQAKLSPQLISDCALLLSRIGEVEKAYELLELILNEDAREGDEATVTSQGFARHEAIAELFEDALRQKDASRAATCLEIMSLNSNRSKLEPLAKRIHERCSLTEAQSRLINGFVRLRPQ</sequence>
<comment type="caution">
    <text evidence="5">The sequence shown here is derived from an EMBL/GenBank/DDBJ whole genome shotgun (WGS) entry which is preliminary data.</text>
</comment>
<keyword evidence="2" id="KW-0677">Repeat</keyword>
<comment type="subcellular location">
    <subcellularLocation>
        <location evidence="1">Mitochondrion</location>
    </subcellularLocation>
</comment>
<dbReference type="GO" id="GO:0005739">
    <property type="term" value="C:mitochondrion"/>
    <property type="evidence" value="ECO:0007669"/>
    <property type="project" value="UniProtKB-SubCell"/>
</dbReference>
<evidence type="ECO:0000313" key="6">
    <source>
        <dbReference type="Proteomes" id="UP000835052"/>
    </source>
</evidence>
<dbReference type="GO" id="GO:0032543">
    <property type="term" value="P:mitochondrial translation"/>
    <property type="evidence" value="ECO:0007669"/>
    <property type="project" value="InterPro"/>
</dbReference>
<keyword evidence="6" id="KW-1185">Reference proteome</keyword>
<evidence type="ECO:0000313" key="5">
    <source>
        <dbReference type="EMBL" id="CAD6191003.1"/>
    </source>
</evidence>
<proteinExistence type="predicted"/>
<protein>
    <recommendedName>
        <fullName evidence="7">Pentacotripeptide-repeat region of PRORP domain-containing protein</fullName>
    </recommendedName>
</protein>
<name>A0A8S1H6Q8_9PELO</name>
<dbReference type="PANTHER" id="PTHR16276">
    <property type="entry name" value="PENTATRICOPEPTIDE REPEAT DOMAIN-CONTAINING PROTEIN 3"/>
    <property type="match status" value="1"/>
</dbReference>
<organism evidence="5 6">
    <name type="scientific">Caenorhabditis auriculariae</name>
    <dbReference type="NCBI Taxonomy" id="2777116"/>
    <lineage>
        <taxon>Eukaryota</taxon>
        <taxon>Metazoa</taxon>
        <taxon>Ecdysozoa</taxon>
        <taxon>Nematoda</taxon>
        <taxon>Chromadorea</taxon>
        <taxon>Rhabditida</taxon>
        <taxon>Rhabditina</taxon>
        <taxon>Rhabditomorpha</taxon>
        <taxon>Rhabditoidea</taxon>
        <taxon>Rhabditidae</taxon>
        <taxon>Peloderinae</taxon>
        <taxon>Caenorhabditis</taxon>
    </lineage>
</organism>
<dbReference type="EMBL" id="CAJGYM010000018">
    <property type="protein sequence ID" value="CAD6191003.1"/>
    <property type="molecule type" value="Genomic_DNA"/>
</dbReference>
<accession>A0A8S1H6Q8</accession>
<dbReference type="InterPro" id="IPR055063">
    <property type="entry name" value="Rib_mS39_PPR"/>
</dbReference>
<evidence type="ECO:0000256" key="1">
    <source>
        <dbReference type="ARBA" id="ARBA00004173"/>
    </source>
</evidence>
<dbReference type="GO" id="GO:0043024">
    <property type="term" value="F:ribosomal small subunit binding"/>
    <property type="evidence" value="ECO:0007669"/>
    <property type="project" value="InterPro"/>
</dbReference>
<dbReference type="OrthoDB" id="185373at2759"/>
<keyword evidence="3" id="KW-0809">Transit peptide</keyword>
<keyword evidence="4" id="KW-0496">Mitochondrion</keyword>
<gene>
    <name evidence="5" type="ORF">CAUJ_LOCUS6922</name>
</gene>
<dbReference type="Gene3D" id="1.25.40.10">
    <property type="entry name" value="Tetratricopeptide repeat domain"/>
    <property type="match status" value="1"/>
</dbReference>
<evidence type="ECO:0008006" key="7">
    <source>
        <dbReference type="Google" id="ProtNLM"/>
    </source>
</evidence>
<dbReference type="Pfam" id="PF22330">
    <property type="entry name" value="Rib_mS39_PPR"/>
    <property type="match status" value="1"/>
</dbReference>
<evidence type="ECO:0000256" key="2">
    <source>
        <dbReference type="ARBA" id="ARBA00022737"/>
    </source>
</evidence>
<reference evidence="5" key="1">
    <citation type="submission" date="2020-10" db="EMBL/GenBank/DDBJ databases">
        <authorList>
            <person name="Kikuchi T."/>
        </authorList>
    </citation>
    <scope>NUCLEOTIDE SEQUENCE</scope>
    <source>
        <strain evidence="5">NKZ352</strain>
    </source>
</reference>
<dbReference type="PANTHER" id="PTHR16276:SF1">
    <property type="entry name" value="SMALL RIBOSOMAL SUBUNIT PROTEIN MS39"/>
    <property type="match status" value="1"/>
</dbReference>